<evidence type="ECO:0000256" key="1">
    <source>
        <dbReference type="ARBA" id="ARBA00022614"/>
    </source>
</evidence>
<dbReference type="GeneID" id="103367870"/>
<feature type="region of interest" description="Disordered" evidence="5">
    <location>
        <begin position="26"/>
        <end position="67"/>
    </location>
</feature>
<evidence type="ECO:0000313" key="8">
    <source>
        <dbReference type="Ensembl" id="ENSSPAP00000014695.1"/>
    </source>
</evidence>
<feature type="chain" id="PRO_5044591567" evidence="6">
    <location>
        <begin position="23"/>
        <end position="382"/>
    </location>
</feature>
<feature type="domain" description="LRRNT" evidence="7">
    <location>
        <begin position="75"/>
        <end position="109"/>
    </location>
</feature>
<dbReference type="Gene3D" id="3.80.10.10">
    <property type="entry name" value="Ribonuclease Inhibitor"/>
    <property type="match status" value="2"/>
</dbReference>
<dbReference type="Ensembl" id="ENSSPAT00000014937.1">
    <property type="protein sequence ID" value="ENSSPAP00000014695.1"/>
    <property type="gene ID" value="ENSSPAG00000011089.1"/>
</dbReference>
<dbReference type="OrthoDB" id="5789657at2759"/>
<dbReference type="PANTHER" id="PTHR45712:SF8">
    <property type="entry name" value="PROLARGIN"/>
    <property type="match status" value="1"/>
</dbReference>
<accession>A0A3B5A255</accession>
<keyword evidence="2 6" id="KW-0732">Signal</keyword>
<dbReference type="Pfam" id="PF13855">
    <property type="entry name" value="LRR_8"/>
    <property type="match status" value="2"/>
</dbReference>
<protein>
    <submittedName>
        <fullName evidence="10">Prolargin</fullName>
    </submittedName>
    <submittedName>
        <fullName evidence="8">Proline and arginine rich end leucine rich repeat protein</fullName>
    </submittedName>
</protein>
<keyword evidence="4" id="KW-0325">Glycoprotein</keyword>
<reference evidence="10" key="2">
    <citation type="submission" date="2025-04" db="UniProtKB">
        <authorList>
            <consortium name="RefSeq"/>
        </authorList>
    </citation>
    <scope>IDENTIFICATION</scope>
</reference>
<dbReference type="AlphaFoldDB" id="A0A3B5A255"/>
<dbReference type="Proteomes" id="UP000694891">
    <property type="component" value="Unplaced"/>
</dbReference>
<dbReference type="InterPro" id="IPR001611">
    <property type="entry name" value="Leu-rich_rpt"/>
</dbReference>
<evidence type="ECO:0000256" key="6">
    <source>
        <dbReference type="SAM" id="SignalP"/>
    </source>
</evidence>
<evidence type="ECO:0000256" key="4">
    <source>
        <dbReference type="ARBA" id="ARBA00023180"/>
    </source>
</evidence>
<gene>
    <name evidence="8" type="primary">PRELP</name>
    <name evidence="10" type="synonym">prelp</name>
</gene>
<keyword evidence="3" id="KW-0677">Repeat</keyword>
<proteinExistence type="predicted"/>
<organism evidence="8">
    <name type="scientific">Stegastes partitus</name>
    <name type="common">bicolor damselfish</name>
    <dbReference type="NCBI Taxonomy" id="144197"/>
    <lineage>
        <taxon>Eukaryota</taxon>
        <taxon>Metazoa</taxon>
        <taxon>Chordata</taxon>
        <taxon>Craniata</taxon>
        <taxon>Vertebrata</taxon>
        <taxon>Euteleostomi</taxon>
        <taxon>Actinopterygii</taxon>
        <taxon>Neopterygii</taxon>
        <taxon>Teleostei</taxon>
        <taxon>Neoteleostei</taxon>
        <taxon>Acanthomorphata</taxon>
        <taxon>Ovalentaria</taxon>
        <taxon>Pomacentridae</taxon>
        <taxon>Stegastes</taxon>
    </lineage>
</organism>
<dbReference type="SMART" id="SM00013">
    <property type="entry name" value="LRRNT"/>
    <property type="match status" value="1"/>
</dbReference>
<dbReference type="CTD" id="5549"/>
<dbReference type="FunFam" id="3.80.10.10:FF:000133">
    <property type="entry name" value="prolargin"/>
    <property type="match status" value="1"/>
</dbReference>
<reference evidence="8" key="1">
    <citation type="submission" date="2023-09" db="UniProtKB">
        <authorList>
            <consortium name="Ensembl"/>
        </authorList>
    </citation>
    <scope>IDENTIFICATION</scope>
</reference>
<dbReference type="PANTHER" id="PTHR45712">
    <property type="entry name" value="AGAP008170-PA"/>
    <property type="match status" value="1"/>
</dbReference>
<keyword evidence="1" id="KW-0433">Leucine-rich repeat</keyword>
<sequence>MKAGAGLFSALALFLLIGVVATQRVRPPKKPKPTRRPAPTRRPSVPQPAIPAQPEPQEPTDYPPPILGPPSVYPDCPRECTCSPSYPNSLNCENRNIRVIPVIPSRTHYLYLQNNYISEVTAEPFRNATEVRWVNLANNRIHRIDKQVFEKIPALLYLYAQKNQLNEVPSGLPASLEQLRLGRNRITKIPAGAFSKLQNLTLLDLYNNQLSDSDIGKNTFKDLKSLMQLNLARNTLKKMPAGVPNNLIQLFLDKNRIDDIPKDYFDGFTHLAFVRLNYNQLSDKGVPKAVFNVSTLLDLQLAHNQLASVPLFNGHLEHLHLNHNSIESINGTQLCPYSLHADLSDYSVVPRLRYLRLDGNHLNPPIPLDVIMCFRHLHSIVI</sequence>
<dbReference type="InterPro" id="IPR032675">
    <property type="entry name" value="LRR_dom_sf"/>
</dbReference>
<dbReference type="RefSeq" id="XP_008294252.1">
    <property type="nucleotide sequence ID" value="XM_008296030.1"/>
</dbReference>
<dbReference type="SMART" id="SM00369">
    <property type="entry name" value="LRR_TYP"/>
    <property type="match status" value="8"/>
</dbReference>
<dbReference type="InterPro" id="IPR000372">
    <property type="entry name" value="LRRNT"/>
</dbReference>
<keyword evidence="9" id="KW-1185">Reference proteome</keyword>
<dbReference type="PROSITE" id="PS51450">
    <property type="entry name" value="LRR"/>
    <property type="match status" value="2"/>
</dbReference>
<evidence type="ECO:0000313" key="9">
    <source>
        <dbReference type="Proteomes" id="UP000694891"/>
    </source>
</evidence>
<dbReference type="InterPro" id="IPR003591">
    <property type="entry name" value="Leu-rich_rpt_typical-subtyp"/>
</dbReference>
<evidence type="ECO:0000259" key="7">
    <source>
        <dbReference type="SMART" id="SM00013"/>
    </source>
</evidence>
<feature type="compositionally biased region" description="Basic residues" evidence="5">
    <location>
        <begin position="26"/>
        <end position="39"/>
    </location>
</feature>
<dbReference type="STRING" id="144197.ENSSPAP00000014695"/>
<dbReference type="InterPro" id="IPR050333">
    <property type="entry name" value="SLRP"/>
</dbReference>
<dbReference type="GO" id="GO:0005615">
    <property type="term" value="C:extracellular space"/>
    <property type="evidence" value="ECO:0007669"/>
    <property type="project" value="TreeGrafter"/>
</dbReference>
<dbReference type="GeneTree" id="ENSGT00940000160163"/>
<dbReference type="SUPFAM" id="SSF52058">
    <property type="entry name" value="L domain-like"/>
    <property type="match status" value="1"/>
</dbReference>
<feature type="signal peptide" evidence="6">
    <location>
        <begin position="1"/>
        <end position="22"/>
    </location>
</feature>
<evidence type="ECO:0000256" key="3">
    <source>
        <dbReference type="ARBA" id="ARBA00022737"/>
    </source>
</evidence>
<evidence type="ECO:0000256" key="5">
    <source>
        <dbReference type="SAM" id="MobiDB-lite"/>
    </source>
</evidence>
<evidence type="ECO:0000313" key="10">
    <source>
        <dbReference type="RefSeq" id="XP_008294252.1"/>
    </source>
</evidence>
<name>A0A3B5A255_9TELE</name>
<feature type="compositionally biased region" description="Pro residues" evidence="5">
    <location>
        <begin position="45"/>
        <end position="67"/>
    </location>
</feature>
<evidence type="ECO:0000256" key="2">
    <source>
        <dbReference type="ARBA" id="ARBA00022729"/>
    </source>
</evidence>